<sequence>MRPAEVRVGEITGVFGVKGELKLRSHTDPPLAIGRYRPWTLRHRGVETVVERPKLRPHGKGLLLTLEQSTDRDAAEGWIGAEVWVPRSSLPKPAEGEFYWIDLEGLEVGTVDGLALGKVSHLFSTGANDVVVVRGDRERLIPFVRPDVIRDIDLDGGRMTVDWDPEF</sequence>
<dbReference type="InterPro" id="IPR036976">
    <property type="entry name" value="RimM_N_sf"/>
</dbReference>
<feature type="domain" description="RimM N-terminal" evidence="6">
    <location>
        <begin position="8"/>
        <end position="88"/>
    </location>
</feature>
<evidence type="ECO:0000256" key="1">
    <source>
        <dbReference type="ARBA" id="ARBA00022490"/>
    </source>
</evidence>
<evidence type="ECO:0000256" key="2">
    <source>
        <dbReference type="ARBA" id="ARBA00022517"/>
    </source>
</evidence>
<keyword evidence="3 5" id="KW-0698">rRNA processing</keyword>
<dbReference type="InterPro" id="IPR011961">
    <property type="entry name" value="RimM"/>
</dbReference>
<gene>
    <name evidence="5 8" type="primary">rimM</name>
    <name evidence="8" type="ORF">M0G41_18065</name>
</gene>
<evidence type="ECO:0000256" key="3">
    <source>
        <dbReference type="ARBA" id="ARBA00022552"/>
    </source>
</evidence>
<dbReference type="HAMAP" id="MF_00014">
    <property type="entry name" value="Ribosome_mat_RimM"/>
    <property type="match status" value="1"/>
</dbReference>
<dbReference type="EMBL" id="JALNMH010000022">
    <property type="protein sequence ID" value="MCK7595563.1"/>
    <property type="molecule type" value="Genomic_DNA"/>
</dbReference>
<protein>
    <recommendedName>
        <fullName evidence="5">Ribosome maturation factor RimM</fullName>
    </recommendedName>
</protein>
<keyword evidence="2 5" id="KW-0690">Ribosome biogenesis</keyword>
<evidence type="ECO:0000313" key="9">
    <source>
        <dbReference type="Proteomes" id="UP001431449"/>
    </source>
</evidence>
<evidence type="ECO:0000259" key="6">
    <source>
        <dbReference type="Pfam" id="PF01782"/>
    </source>
</evidence>
<comment type="similarity">
    <text evidence="5">Belongs to the RimM family.</text>
</comment>
<keyword evidence="1 5" id="KW-0963">Cytoplasm</keyword>
<evidence type="ECO:0000256" key="5">
    <source>
        <dbReference type="HAMAP-Rule" id="MF_00014"/>
    </source>
</evidence>
<dbReference type="Pfam" id="PF24986">
    <property type="entry name" value="PRC_RimM"/>
    <property type="match status" value="1"/>
</dbReference>
<dbReference type="Gene3D" id="2.40.30.60">
    <property type="entry name" value="RimM"/>
    <property type="match status" value="1"/>
</dbReference>
<dbReference type="SUPFAM" id="SSF50447">
    <property type="entry name" value="Translation proteins"/>
    <property type="match status" value="1"/>
</dbReference>
<dbReference type="Proteomes" id="UP001431449">
    <property type="component" value="Unassembled WGS sequence"/>
</dbReference>
<dbReference type="NCBIfam" id="TIGR02273">
    <property type="entry name" value="16S_RimM"/>
    <property type="match status" value="1"/>
</dbReference>
<comment type="caution">
    <text evidence="8">The sequence shown here is derived from an EMBL/GenBank/DDBJ whole genome shotgun (WGS) entry which is preliminary data.</text>
</comment>
<evidence type="ECO:0000256" key="4">
    <source>
        <dbReference type="ARBA" id="ARBA00023186"/>
    </source>
</evidence>
<comment type="domain">
    <text evidence="5">The PRC barrel domain binds ribosomal protein uS19.</text>
</comment>
<accession>A0ABT0GLZ2</accession>
<dbReference type="PANTHER" id="PTHR33692:SF1">
    <property type="entry name" value="RIBOSOME MATURATION FACTOR RIMM"/>
    <property type="match status" value="1"/>
</dbReference>
<comment type="subunit">
    <text evidence="5">Binds ribosomal protein uS19.</text>
</comment>
<dbReference type="InterPro" id="IPR011033">
    <property type="entry name" value="PRC_barrel-like_sf"/>
</dbReference>
<dbReference type="InterPro" id="IPR056792">
    <property type="entry name" value="PRC_RimM"/>
</dbReference>
<dbReference type="InterPro" id="IPR002676">
    <property type="entry name" value="RimM_N"/>
</dbReference>
<comment type="subcellular location">
    <subcellularLocation>
        <location evidence="5">Cytoplasm</location>
    </subcellularLocation>
</comment>
<dbReference type="RefSeq" id="WP_248211595.1">
    <property type="nucleotide sequence ID" value="NZ_JALNMH010000022.1"/>
</dbReference>
<keyword evidence="9" id="KW-1185">Reference proteome</keyword>
<proteinExistence type="inferred from homology"/>
<evidence type="ECO:0000313" key="8">
    <source>
        <dbReference type="EMBL" id="MCK7595563.1"/>
    </source>
</evidence>
<keyword evidence="4 5" id="KW-0143">Chaperone</keyword>
<reference evidence="8" key="1">
    <citation type="submission" date="2022-04" db="EMBL/GenBank/DDBJ databases">
        <title>Lysobacter sp. CAU 1642 isolated from sea sand.</title>
        <authorList>
            <person name="Kim W."/>
        </authorList>
    </citation>
    <scope>NUCLEOTIDE SEQUENCE</scope>
    <source>
        <strain evidence="8">CAU 1642</strain>
    </source>
</reference>
<feature type="domain" description="Ribosome maturation factor RimM PRC barrel" evidence="7">
    <location>
        <begin position="100"/>
        <end position="164"/>
    </location>
</feature>
<dbReference type="PANTHER" id="PTHR33692">
    <property type="entry name" value="RIBOSOME MATURATION FACTOR RIMM"/>
    <property type="match status" value="1"/>
</dbReference>
<evidence type="ECO:0000259" key="7">
    <source>
        <dbReference type="Pfam" id="PF24986"/>
    </source>
</evidence>
<dbReference type="SUPFAM" id="SSF50346">
    <property type="entry name" value="PRC-barrel domain"/>
    <property type="match status" value="1"/>
</dbReference>
<dbReference type="Gene3D" id="2.30.30.240">
    <property type="entry name" value="PRC-barrel domain"/>
    <property type="match status" value="1"/>
</dbReference>
<dbReference type="InterPro" id="IPR009000">
    <property type="entry name" value="Transl_B-barrel_sf"/>
</dbReference>
<comment type="function">
    <text evidence="5">An accessory protein needed during the final step in the assembly of 30S ribosomal subunit, possibly for assembly of the head region. Essential for efficient processing of 16S rRNA. May be needed both before and after RbfA during the maturation of 16S rRNA. It has affinity for free ribosomal 30S subunits but not for 70S ribosomes.</text>
</comment>
<dbReference type="Pfam" id="PF01782">
    <property type="entry name" value="RimM"/>
    <property type="match status" value="1"/>
</dbReference>
<name>A0ABT0GLZ2_9GAMM</name>
<organism evidence="8 9">
    <name type="scientific">Pseudomarimonas salicorniae</name>
    <dbReference type="NCBI Taxonomy" id="2933270"/>
    <lineage>
        <taxon>Bacteria</taxon>
        <taxon>Pseudomonadati</taxon>
        <taxon>Pseudomonadota</taxon>
        <taxon>Gammaproteobacteria</taxon>
        <taxon>Lysobacterales</taxon>
        <taxon>Lysobacteraceae</taxon>
        <taxon>Pseudomarimonas</taxon>
    </lineage>
</organism>